<dbReference type="EMBL" id="MIGC01005620">
    <property type="protein sequence ID" value="PHJ16744.1"/>
    <property type="molecule type" value="Genomic_DNA"/>
</dbReference>
<feature type="compositionally biased region" description="Basic residues" evidence="1">
    <location>
        <begin position="47"/>
        <end position="62"/>
    </location>
</feature>
<evidence type="ECO:0000256" key="2">
    <source>
        <dbReference type="SAM" id="Phobius"/>
    </source>
</evidence>
<gene>
    <name evidence="3" type="ORF">CSUI_009437</name>
</gene>
<keyword evidence="2" id="KW-1133">Transmembrane helix</keyword>
<keyword evidence="2" id="KW-0472">Membrane</keyword>
<dbReference type="Proteomes" id="UP000221165">
    <property type="component" value="Unassembled WGS sequence"/>
</dbReference>
<dbReference type="RefSeq" id="XP_067918469.1">
    <property type="nucleotide sequence ID" value="XM_068069553.1"/>
</dbReference>
<evidence type="ECO:0000313" key="3">
    <source>
        <dbReference type="EMBL" id="PHJ16744.1"/>
    </source>
</evidence>
<feature type="transmembrane region" description="Helical" evidence="2">
    <location>
        <begin position="104"/>
        <end position="123"/>
    </location>
</feature>
<reference evidence="3 4" key="1">
    <citation type="journal article" date="2017" name="Int. J. Parasitol.">
        <title>The genome of the protozoan parasite Cystoisospora suis and a reverse vaccinology approach to identify vaccine candidates.</title>
        <authorList>
            <person name="Palmieri N."/>
            <person name="Shrestha A."/>
            <person name="Ruttkowski B."/>
            <person name="Beck T."/>
            <person name="Vogl C."/>
            <person name="Tomley F."/>
            <person name="Blake D.P."/>
            <person name="Joachim A."/>
        </authorList>
    </citation>
    <scope>NUCLEOTIDE SEQUENCE [LARGE SCALE GENOMIC DNA]</scope>
    <source>
        <strain evidence="3 4">Wien I</strain>
    </source>
</reference>
<dbReference type="AlphaFoldDB" id="A0A2C6KK03"/>
<dbReference type="VEuPathDB" id="ToxoDB:CSUI_009437"/>
<keyword evidence="4" id="KW-1185">Reference proteome</keyword>
<comment type="caution">
    <text evidence="3">The sequence shown here is derived from an EMBL/GenBank/DDBJ whole genome shotgun (WGS) entry which is preliminary data.</text>
</comment>
<sequence>MWSGDRQSCGCCMYLFHDEWKRDLSFLIEEILKKTLKEEKERNVEKHPKRKKERGMKQRRSKHEGGEISSTSEHAYYLERNPYIHSSSNRRRLSTSIDIQRDSLSLFLSFSLSCLNLSFFLAFSRKWKDPLTLLVWSSRTEREREKA</sequence>
<proteinExistence type="predicted"/>
<dbReference type="GeneID" id="94432764"/>
<name>A0A2C6KK03_9APIC</name>
<keyword evidence="2" id="KW-0812">Transmembrane</keyword>
<evidence type="ECO:0000313" key="4">
    <source>
        <dbReference type="Proteomes" id="UP000221165"/>
    </source>
</evidence>
<evidence type="ECO:0000256" key="1">
    <source>
        <dbReference type="SAM" id="MobiDB-lite"/>
    </source>
</evidence>
<organism evidence="3 4">
    <name type="scientific">Cystoisospora suis</name>
    <dbReference type="NCBI Taxonomy" id="483139"/>
    <lineage>
        <taxon>Eukaryota</taxon>
        <taxon>Sar</taxon>
        <taxon>Alveolata</taxon>
        <taxon>Apicomplexa</taxon>
        <taxon>Conoidasida</taxon>
        <taxon>Coccidia</taxon>
        <taxon>Eucoccidiorida</taxon>
        <taxon>Eimeriorina</taxon>
        <taxon>Sarcocystidae</taxon>
        <taxon>Cystoisospora</taxon>
    </lineage>
</organism>
<feature type="region of interest" description="Disordered" evidence="1">
    <location>
        <begin position="39"/>
        <end position="73"/>
    </location>
</feature>
<accession>A0A2C6KK03</accession>
<protein>
    <submittedName>
        <fullName evidence="3">Uncharacterized protein</fullName>
    </submittedName>
</protein>